<feature type="region of interest" description="Disordered" evidence="6">
    <location>
        <begin position="284"/>
        <end position="307"/>
    </location>
</feature>
<dbReference type="PANTHER" id="PTHR31632">
    <property type="entry name" value="IRON TRANSPORTER FTH1"/>
    <property type="match status" value="1"/>
</dbReference>
<evidence type="ECO:0000313" key="9">
    <source>
        <dbReference type="Proteomes" id="UP001200110"/>
    </source>
</evidence>
<evidence type="ECO:0000256" key="7">
    <source>
        <dbReference type="SAM" id="Phobius"/>
    </source>
</evidence>
<name>A0ABS9IXZ2_9ACTN</name>
<evidence type="ECO:0000256" key="5">
    <source>
        <dbReference type="ARBA" id="ARBA00023136"/>
    </source>
</evidence>
<feature type="transmembrane region" description="Helical" evidence="7">
    <location>
        <begin position="193"/>
        <end position="213"/>
    </location>
</feature>
<keyword evidence="3 7" id="KW-0812">Transmembrane</keyword>
<dbReference type="NCBIfam" id="NF041756">
    <property type="entry name" value="EfeU"/>
    <property type="match status" value="1"/>
</dbReference>
<feature type="transmembrane region" description="Helical" evidence="7">
    <location>
        <begin position="118"/>
        <end position="140"/>
    </location>
</feature>
<keyword evidence="5 7" id="KW-0472">Membrane</keyword>
<feature type="transmembrane region" description="Helical" evidence="7">
    <location>
        <begin position="160"/>
        <end position="181"/>
    </location>
</feature>
<sequence length="307" mass="32387">MIYLSASGAPSIATQMFGSGLIGVREGLESGIVVMILIAFAVKSDRRDALKWIWAGVAAAVALMIGTFLIIQFGTSTVSSLAAELIAGIASIIAVVIVTFMVLWMRKASASISGELKSGLSTAMAAGPVAVMGLAFLAVGREGLETALLMVGYAESSSNGPWPLLGLVIGIVVAVALTFLLYRGAIRIDFARFFYYTGLFLIVVAAGIASYGVRALQVYGWLPGLHEIAFDITSWYDQSAWYGEVLQGIFNFRPEPTVLQAIVWVAYVLIVGALFVLRGRSRKRTDPAASARSDSASSAASSEPAAS</sequence>
<reference evidence="8 9" key="1">
    <citation type="submission" date="2022-01" db="EMBL/GenBank/DDBJ databases">
        <authorList>
            <person name="Huang Y."/>
        </authorList>
    </citation>
    <scope>NUCLEOTIDE SEQUENCE [LARGE SCALE GENOMIC DNA]</scope>
    <source>
        <strain evidence="8 9">HY366</strain>
    </source>
</reference>
<gene>
    <name evidence="8" type="ORF">L5G33_18480</name>
</gene>
<dbReference type="InterPro" id="IPR004923">
    <property type="entry name" value="FTR1/Fip1/EfeU"/>
</dbReference>
<evidence type="ECO:0000256" key="2">
    <source>
        <dbReference type="ARBA" id="ARBA00008333"/>
    </source>
</evidence>
<comment type="subcellular location">
    <subcellularLocation>
        <location evidence="1">Membrane</location>
        <topology evidence="1">Multi-pass membrane protein</topology>
    </subcellularLocation>
</comment>
<evidence type="ECO:0000256" key="6">
    <source>
        <dbReference type="SAM" id="MobiDB-lite"/>
    </source>
</evidence>
<feature type="transmembrane region" description="Helical" evidence="7">
    <location>
        <begin position="85"/>
        <end position="106"/>
    </location>
</feature>
<feature type="transmembrane region" description="Helical" evidence="7">
    <location>
        <begin position="258"/>
        <end position="277"/>
    </location>
</feature>
<evidence type="ECO:0000256" key="3">
    <source>
        <dbReference type="ARBA" id="ARBA00022692"/>
    </source>
</evidence>
<feature type="compositionally biased region" description="Low complexity" evidence="6">
    <location>
        <begin position="288"/>
        <end position="307"/>
    </location>
</feature>
<keyword evidence="9" id="KW-1185">Reference proteome</keyword>
<evidence type="ECO:0000256" key="1">
    <source>
        <dbReference type="ARBA" id="ARBA00004141"/>
    </source>
</evidence>
<accession>A0ABS9IXZ2</accession>
<keyword evidence="4 7" id="KW-1133">Transmembrane helix</keyword>
<dbReference type="RefSeq" id="WP_236999645.1">
    <property type="nucleotide sequence ID" value="NZ_JAKKOR010000014.1"/>
</dbReference>
<evidence type="ECO:0000256" key="4">
    <source>
        <dbReference type="ARBA" id="ARBA00022989"/>
    </source>
</evidence>
<protein>
    <submittedName>
        <fullName evidence="8">FTR1 family protein</fullName>
    </submittedName>
</protein>
<feature type="transmembrane region" description="Helical" evidence="7">
    <location>
        <begin position="20"/>
        <end position="40"/>
    </location>
</feature>
<proteinExistence type="inferred from homology"/>
<dbReference type="Pfam" id="PF03239">
    <property type="entry name" value="FTR1"/>
    <property type="match status" value="1"/>
</dbReference>
<comment type="similarity">
    <text evidence="2">Belongs to the oxidase-dependent Fe transporter (OFeT) (TC 9.A.10.1) family.</text>
</comment>
<evidence type="ECO:0000313" key="8">
    <source>
        <dbReference type="EMBL" id="MCF8590446.1"/>
    </source>
</evidence>
<dbReference type="PANTHER" id="PTHR31632:SF2">
    <property type="entry name" value="PLASMA MEMBRANE IRON PERMEASE"/>
    <property type="match status" value="1"/>
</dbReference>
<feature type="transmembrane region" description="Helical" evidence="7">
    <location>
        <begin position="52"/>
        <end position="73"/>
    </location>
</feature>
<dbReference type="EMBL" id="JAKKOR010000014">
    <property type="protein sequence ID" value="MCF8590446.1"/>
    <property type="molecule type" value="Genomic_DNA"/>
</dbReference>
<organism evidence="8 9">
    <name type="scientific">Gordonia liuliyuniae</name>
    <dbReference type="NCBI Taxonomy" id="2911517"/>
    <lineage>
        <taxon>Bacteria</taxon>
        <taxon>Bacillati</taxon>
        <taxon>Actinomycetota</taxon>
        <taxon>Actinomycetes</taxon>
        <taxon>Mycobacteriales</taxon>
        <taxon>Gordoniaceae</taxon>
        <taxon>Gordonia</taxon>
    </lineage>
</organism>
<comment type="caution">
    <text evidence="8">The sequence shown here is derived from an EMBL/GenBank/DDBJ whole genome shotgun (WGS) entry which is preliminary data.</text>
</comment>
<dbReference type="Proteomes" id="UP001200110">
    <property type="component" value="Unassembled WGS sequence"/>
</dbReference>